<dbReference type="SUPFAM" id="SSF53254">
    <property type="entry name" value="Phosphoglycerate mutase-like"/>
    <property type="match status" value="1"/>
</dbReference>
<sequence>MFHGNISPATIKLTASEKRRTKTSSAEFYKAFSRRVTGKALSDIHPVVNNTMLRYWDNCPNYDLTILKNKTQMQQQYAFQNSSYFQNVIKSVNEKLGMNVSLTPDDIKAMFMICATDLAVRNNTDWCSLQTEAEREIINYESDIEVSVAIWRIISKDFYMNSTMKCTSANLREEIFSSPQYVLGNLRFGHSDTMDTFYSALGLYHDSQPLRADNYAAMKNRMFYESKTTPFSANIAFILYNCGGNEAENYLLKMMVNNQPVTIPGCDSDFCPYLKVRSIYRNYIENCKWRELCNVRTISQAVG</sequence>
<dbReference type="AlphaFoldDB" id="A0A8S3PUA8"/>
<evidence type="ECO:0000256" key="8">
    <source>
        <dbReference type="ARBA" id="ARBA00023136"/>
    </source>
</evidence>
<dbReference type="CDD" id="cd07061">
    <property type="entry name" value="HP_HAP_like"/>
    <property type="match status" value="1"/>
</dbReference>
<dbReference type="Gene3D" id="3.40.50.1240">
    <property type="entry name" value="Phosphoglycerate mutase-like"/>
    <property type="match status" value="1"/>
</dbReference>
<evidence type="ECO:0000313" key="14">
    <source>
        <dbReference type="EMBL" id="CAG2186810.1"/>
    </source>
</evidence>
<comment type="catalytic activity">
    <reaction evidence="12">
        <text>1D-myo-inositol hexakisphosphate + H2O = 1D-myo-inositol 1,2,4,5,6-pentakisphosphate + phosphate</text>
        <dbReference type="Rhea" id="RHEA:16989"/>
        <dbReference type="ChEBI" id="CHEBI:15377"/>
        <dbReference type="ChEBI" id="CHEBI:43474"/>
        <dbReference type="ChEBI" id="CHEBI:57798"/>
        <dbReference type="ChEBI" id="CHEBI:58130"/>
        <dbReference type="EC" id="3.1.3.62"/>
    </reaction>
    <physiologicalReaction direction="left-to-right" evidence="12">
        <dbReference type="Rhea" id="RHEA:16990"/>
    </physiologicalReaction>
</comment>
<dbReference type="GO" id="GO:0052745">
    <property type="term" value="F:inositol phosphate phosphatase activity"/>
    <property type="evidence" value="ECO:0007669"/>
    <property type="project" value="TreeGrafter"/>
</dbReference>
<keyword evidence="15" id="KW-1185">Reference proteome</keyword>
<dbReference type="EC" id="3.1.3.62" evidence="4"/>
<evidence type="ECO:0000256" key="1">
    <source>
        <dbReference type="ARBA" id="ARBA00004370"/>
    </source>
</evidence>
<evidence type="ECO:0000313" key="15">
    <source>
        <dbReference type="Proteomes" id="UP000683360"/>
    </source>
</evidence>
<evidence type="ECO:0000256" key="11">
    <source>
        <dbReference type="ARBA" id="ARBA00043671"/>
    </source>
</evidence>
<proteinExistence type="inferred from homology"/>
<dbReference type="InterPro" id="IPR000560">
    <property type="entry name" value="His_Pase_clade-2"/>
</dbReference>
<evidence type="ECO:0000256" key="12">
    <source>
        <dbReference type="ARBA" id="ARBA00043691"/>
    </source>
</evidence>
<reference evidence="14" key="1">
    <citation type="submission" date="2021-03" db="EMBL/GenBank/DDBJ databases">
        <authorList>
            <person name="Bekaert M."/>
        </authorList>
    </citation>
    <scope>NUCLEOTIDE SEQUENCE</scope>
</reference>
<comment type="similarity">
    <text evidence="2">Belongs to the histidine acid phosphatase family. MINPP1 subfamily.</text>
</comment>
<evidence type="ECO:0000256" key="7">
    <source>
        <dbReference type="ARBA" id="ARBA00022801"/>
    </source>
</evidence>
<dbReference type="Proteomes" id="UP000683360">
    <property type="component" value="Unassembled WGS sequence"/>
</dbReference>
<dbReference type="EC" id="3.1.3.80" evidence="3"/>
<dbReference type="EMBL" id="CAJPWZ010000145">
    <property type="protein sequence ID" value="CAG2186810.1"/>
    <property type="molecule type" value="Genomic_DNA"/>
</dbReference>
<comment type="subcellular location">
    <subcellularLocation>
        <location evidence="1">Membrane</location>
    </subcellularLocation>
</comment>
<keyword evidence="6" id="KW-0732">Signal</keyword>
<evidence type="ECO:0000256" key="10">
    <source>
        <dbReference type="ARBA" id="ARBA00043668"/>
    </source>
</evidence>
<evidence type="ECO:0000256" key="13">
    <source>
        <dbReference type="ARBA" id="ARBA00043832"/>
    </source>
</evidence>
<dbReference type="PANTHER" id="PTHR20963">
    <property type="entry name" value="MULTIPLE INOSITOL POLYPHOSPHATE PHOSPHATASE-RELATED"/>
    <property type="match status" value="1"/>
</dbReference>
<comment type="catalytic activity">
    <reaction evidence="13">
        <text>(2R)-2,3-bisphosphoglycerate + H2O = (2R)-2-phosphoglycerate + phosphate</text>
        <dbReference type="Rhea" id="RHEA:27381"/>
        <dbReference type="ChEBI" id="CHEBI:15377"/>
        <dbReference type="ChEBI" id="CHEBI:43474"/>
        <dbReference type="ChEBI" id="CHEBI:58248"/>
        <dbReference type="ChEBI" id="CHEBI:58289"/>
        <dbReference type="EC" id="3.1.3.80"/>
    </reaction>
    <physiologicalReaction direction="left-to-right" evidence="13">
        <dbReference type="Rhea" id="RHEA:27382"/>
    </physiologicalReaction>
</comment>
<dbReference type="GO" id="GO:0003993">
    <property type="term" value="F:acid phosphatase activity"/>
    <property type="evidence" value="ECO:0007669"/>
    <property type="project" value="TreeGrafter"/>
</dbReference>
<keyword evidence="8" id="KW-0472">Membrane</keyword>
<dbReference type="OrthoDB" id="6509975at2759"/>
<dbReference type="Pfam" id="PF00328">
    <property type="entry name" value="His_Phos_2"/>
    <property type="match status" value="1"/>
</dbReference>
<protein>
    <recommendedName>
        <fullName evidence="5">Multiple inositol polyphosphate phosphatase 1</fullName>
        <ecNumber evidence="4">3.1.3.62</ecNumber>
        <ecNumber evidence="3">3.1.3.80</ecNumber>
    </recommendedName>
    <alternativeName>
        <fullName evidence="9">2,3-bisphosphoglycerate 3-phosphatase</fullName>
    </alternativeName>
</protein>
<evidence type="ECO:0000256" key="3">
    <source>
        <dbReference type="ARBA" id="ARBA00012976"/>
    </source>
</evidence>
<organism evidence="14 15">
    <name type="scientific">Mytilus edulis</name>
    <name type="common">Blue mussel</name>
    <dbReference type="NCBI Taxonomy" id="6550"/>
    <lineage>
        <taxon>Eukaryota</taxon>
        <taxon>Metazoa</taxon>
        <taxon>Spiralia</taxon>
        <taxon>Lophotrochozoa</taxon>
        <taxon>Mollusca</taxon>
        <taxon>Bivalvia</taxon>
        <taxon>Autobranchia</taxon>
        <taxon>Pteriomorphia</taxon>
        <taxon>Mytilida</taxon>
        <taxon>Mytiloidea</taxon>
        <taxon>Mytilidae</taxon>
        <taxon>Mytilinae</taxon>
        <taxon>Mytilus</taxon>
    </lineage>
</organism>
<evidence type="ECO:0000256" key="2">
    <source>
        <dbReference type="ARBA" id="ARBA00008422"/>
    </source>
</evidence>
<evidence type="ECO:0000256" key="5">
    <source>
        <dbReference type="ARBA" id="ARBA00018097"/>
    </source>
</evidence>
<evidence type="ECO:0000256" key="9">
    <source>
        <dbReference type="ARBA" id="ARBA00031642"/>
    </source>
</evidence>
<dbReference type="GO" id="GO:0034417">
    <property type="term" value="F:bisphosphoglycerate 3-phosphatase activity"/>
    <property type="evidence" value="ECO:0007669"/>
    <property type="project" value="UniProtKB-EC"/>
</dbReference>
<evidence type="ECO:0000256" key="6">
    <source>
        <dbReference type="ARBA" id="ARBA00022729"/>
    </source>
</evidence>
<comment type="catalytic activity">
    <reaction evidence="10">
        <text>1D-myo-inositol 1,2,5,6-tetrakisphosphate + H2O = 1D-myo-inositol 1,2,6-trisphosphate + phosphate</text>
        <dbReference type="Rhea" id="RHEA:77119"/>
        <dbReference type="ChEBI" id="CHEBI:15377"/>
        <dbReference type="ChEBI" id="CHEBI:43474"/>
        <dbReference type="ChEBI" id="CHEBI:195535"/>
        <dbReference type="ChEBI" id="CHEBI:195537"/>
        <dbReference type="EC" id="3.1.3.62"/>
    </reaction>
    <physiologicalReaction direction="left-to-right" evidence="10">
        <dbReference type="Rhea" id="RHEA:77120"/>
    </physiologicalReaction>
</comment>
<gene>
    <name evidence="14" type="ORF">MEDL_2361</name>
</gene>
<keyword evidence="7 14" id="KW-0378">Hydrolase</keyword>
<dbReference type="InterPro" id="IPR029033">
    <property type="entry name" value="His_PPase_superfam"/>
</dbReference>
<dbReference type="GO" id="GO:0016020">
    <property type="term" value="C:membrane"/>
    <property type="evidence" value="ECO:0007669"/>
    <property type="project" value="UniProtKB-SubCell"/>
</dbReference>
<name>A0A8S3PUA8_MYTED</name>
<comment type="caution">
    <text evidence="14">The sequence shown here is derived from an EMBL/GenBank/DDBJ whole genome shotgun (WGS) entry which is preliminary data.</text>
</comment>
<dbReference type="PANTHER" id="PTHR20963:SF8">
    <property type="entry name" value="MULTIPLE INOSITOL POLYPHOSPHATE PHOSPHATASE 1"/>
    <property type="match status" value="1"/>
</dbReference>
<evidence type="ECO:0000256" key="4">
    <source>
        <dbReference type="ARBA" id="ARBA00013040"/>
    </source>
</evidence>
<comment type="catalytic activity">
    <reaction evidence="11">
        <text>1D-myo-inositol 1,2,4,5,6-pentakisphosphate + H2O = 1D-myo-inositol 1,2,5,6-tetrakisphosphate + phosphate</text>
        <dbReference type="Rhea" id="RHEA:77115"/>
        <dbReference type="ChEBI" id="CHEBI:15377"/>
        <dbReference type="ChEBI" id="CHEBI:43474"/>
        <dbReference type="ChEBI" id="CHEBI:57798"/>
        <dbReference type="ChEBI" id="CHEBI:195535"/>
        <dbReference type="EC" id="3.1.3.62"/>
    </reaction>
    <physiologicalReaction direction="left-to-right" evidence="11">
        <dbReference type="Rhea" id="RHEA:77116"/>
    </physiologicalReaction>
</comment>
<accession>A0A8S3PUA8</accession>